<dbReference type="AlphaFoldDB" id="A0A7X6DUP5"/>
<keyword evidence="8" id="KW-1133">Transmembrane helix</keyword>
<keyword evidence="6" id="KW-0902">Two-component regulatory system</keyword>
<dbReference type="InterPro" id="IPR004358">
    <property type="entry name" value="Sig_transdc_His_kin-like_C"/>
</dbReference>
<evidence type="ECO:0000256" key="3">
    <source>
        <dbReference type="ARBA" id="ARBA00022553"/>
    </source>
</evidence>
<keyword evidence="5" id="KW-0418">Kinase</keyword>
<dbReference type="InterPro" id="IPR005467">
    <property type="entry name" value="His_kinase_dom"/>
</dbReference>
<keyword evidence="7 8" id="KW-0472">Membrane</keyword>
<dbReference type="Pfam" id="PF00512">
    <property type="entry name" value="HisKA"/>
    <property type="match status" value="1"/>
</dbReference>
<protein>
    <recommendedName>
        <fullName evidence="2">histidine kinase</fullName>
        <ecNumber evidence="2">2.7.13.3</ecNumber>
    </recommendedName>
</protein>
<dbReference type="InterPro" id="IPR036890">
    <property type="entry name" value="HATPase_C_sf"/>
</dbReference>
<keyword evidence="3" id="KW-0597">Phosphoprotein</keyword>
<keyword evidence="4" id="KW-0808">Transferase</keyword>
<evidence type="ECO:0000256" key="8">
    <source>
        <dbReference type="SAM" id="Phobius"/>
    </source>
</evidence>
<dbReference type="PROSITE" id="PS50109">
    <property type="entry name" value="HIS_KIN"/>
    <property type="match status" value="1"/>
</dbReference>
<dbReference type="GO" id="GO:0016036">
    <property type="term" value="P:cellular response to phosphate starvation"/>
    <property type="evidence" value="ECO:0007669"/>
    <property type="project" value="TreeGrafter"/>
</dbReference>
<dbReference type="GO" id="GO:0000155">
    <property type="term" value="F:phosphorelay sensor kinase activity"/>
    <property type="evidence" value="ECO:0007669"/>
    <property type="project" value="InterPro"/>
</dbReference>
<dbReference type="GO" id="GO:0005886">
    <property type="term" value="C:plasma membrane"/>
    <property type="evidence" value="ECO:0007669"/>
    <property type="project" value="TreeGrafter"/>
</dbReference>
<evidence type="ECO:0000256" key="4">
    <source>
        <dbReference type="ARBA" id="ARBA00022679"/>
    </source>
</evidence>
<dbReference type="CDD" id="cd00082">
    <property type="entry name" value="HisKA"/>
    <property type="match status" value="1"/>
</dbReference>
<evidence type="ECO:0000259" key="9">
    <source>
        <dbReference type="PROSITE" id="PS50109"/>
    </source>
</evidence>
<dbReference type="InterPro" id="IPR003594">
    <property type="entry name" value="HATPase_dom"/>
</dbReference>
<dbReference type="CDD" id="cd00075">
    <property type="entry name" value="HATPase"/>
    <property type="match status" value="1"/>
</dbReference>
<dbReference type="Gene3D" id="3.30.565.10">
    <property type="entry name" value="Histidine kinase-like ATPase, C-terminal domain"/>
    <property type="match status" value="1"/>
</dbReference>
<dbReference type="InterPro" id="IPR003661">
    <property type="entry name" value="HisK_dim/P_dom"/>
</dbReference>
<dbReference type="SMART" id="SM00388">
    <property type="entry name" value="HisKA"/>
    <property type="match status" value="1"/>
</dbReference>
<keyword evidence="11" id="KW-1185">Reference proteome</keyword>
<organism evidence="10 11">
    <name type="scientific">Candidatus Manganitrophus noduliformans</name>
    <dbReference type="NCBI Taxonomy" id="2606439"/>
    <lineage>
        <taxon>Bacteria</taxon>
        <taxon>Pseudomonadati</taxon>
        <taxon>Nitrospirota</taxon>
        <taxon>Nitrospiria</taxon>
        <taxon>Candidatus Troglogloeales</taxon>
        <taxon>Candidatus Manganitrophaceae</taxon>
        <taxon>Candidatus Manganitrophus</taxon>
    </lineage>
</organism>
<evidence type="ECO:0000256" key="6">
    <source>
        <dbReference type="ARBA" id="ARBA00023012"/>
    </source>
</evidence>
<dbReference type="Gene3D" id="1.10.287.130">
    <property type="match status" value="1"/>
</dbReference>
<dbReference type="PANTHER" id="PTHR45453:SF1">
    <property type="entry name" value="PHOSPHATE REGULON SENSOR PROTEIN PHOR"/>
    <property type="match status" value="1"/>
</dbReference>
<feature type="domain" description="Histidine kinase" evidence="9">
    <location>
        <begin position="169"/>
        <end position="387"/>
    </location>
</feature>
<evidence type="ECO:0000256" key="1">
    <source>
        <dbReference type="ARBA" id="ARBA00000085"/>
    </source>
</evidence>
<dbReference type="FunFam" id="1.10.287.130:FF:000001">
    <property type="entry name" value="Two-component sensor histidine kinase"/>
    <property type="match status" value="1"/>
</dbReference>
<sequence>MFFEIRLFCAAATLLLFVLTFTSIGKKNIIFLGVAAPILIGGAISLMIRYLGGYESSYYAGLNLVMLAITLLYAWDVRITAGICFVIYGSYLLPILLKDDIRRPEILINNNAFLLGTAFIAMTSAYFVFRLRYQEFESLYRLEESRKALEISKKKLEEAGVLKGQFFADISHELRTPLSVIRGEAEVTLRGKEKPADEYKKVLQYIVLLTEQLNQLVGDLLFLARSESGDIRIERRPVSLSEIFVHVCRAGETLAQKKEIKVSFIGQDQEVLVGGDVQRLKQLFLILVDNAIKYTCSGGEVRISLRKDGRFGRVEISDNGIGIPAEALPYIFERFYRTERARSMAHGGAGLGLSIAKWIVEAHQSAISISSVVGVGTTVAVDLPLLEKAKV</sequence>
<comment type="caution">
    <text evidence="10">The sequence shown here is derived from an EMBL/GenBank/DDBJ whole genome shotgun (WGS) entry which is preliminary data.</text>
</comment>
<keyword evidence="8" id="KW-0812">Transmembrane</keyword>
<reference evidence="10 11" key="1">
    <citation type="journal article" date="2020" name="Nature">
        <title>Bacterial chemolithoautotrophy via manganese oxidation.</title>
        <authorList>
            <person name="Yu H."/>
            <person name="Leadbetter J.R."/>
        </authorList>
    </citation>
    <scope>NUCLEOTIDE SEQUENCE [LARGE SCALE GENOMIC DNA]</scope>
    <source>
        <strain evidence="10 11">Mn-1</strain>
    </source>
</reference>
<evidence type="ECO:0000256" key="5">
    <source>
        <dbReference type="ARBA" id="ARBA00022777"/>
    </source>
</evidence>
<dbReference type="SMART" id="SM00387">
    <property type="entry name" value="HATPase_c"/>
    <property type="match status" value="1"/>
</dbReference>
<dbReference type="FunFam" id="3.30.565.10:FF:000006">
    <property type="entry name" value="Sensor histidine kinase WalK"/>
    <property type="match status" value="1"/>
</dbReference>
<dbReference type="PRINTS" id="PR00344">
    <property type="entry name" value="BCTRLSENSOR"/>
</dbReference>
<proteinExistence type="predicted"/>
<gene>
    <name evidence="10" type="ORF">MNODULE_23630</name>
</gene>
<dbReference type="InterPro" id="IPR036097">
    <property type="entry name" value="HisK_dim/P_sf"/>
</dbReference>
<accession>A0A7X6DUP5</accession>
<evidence type="ECO:0000256" key="7">
    <source>
        <dbReference type="ARBA" id="ARBA00023136"/>
    </source>
</evidence>
<dbReference type="Pfam" id="PF02518">
    <property type="entry name" value="HATPase_c"/>
    <property type="match status" value="1"/>
</dbReference>
<feature type="transmembrane region" description="Helical" evidence="8">
    <location>
        <begin position="58"/>
        <end position="74"/>
    </location>
</feature>
<dbReference type="GO" id="GO:0004721">
    <property type="term" value="F:phosphoprotein phosphatase activity"/>
    <property type="evidence" value="ECO:0007669"/>
    <property type="project" value="TreeGrafter"/>
</dbReference>
<dbReference type="SUPFAM" id="SSF47384">
    <property type="entry name" value="Homodimeric domain of signal transducing histidine kinase"/>
    <property type="match status" value="1"/>
</dbReference>
<evidence type="ECO:0000313" key="10">
    <source>
        <dbReference type="EMBL" id="NKE73745.1"/>
    </source>
</evidence>
<dbReference type="RefSeq" id="WP_168063710.1">
    <property type="nucleotide sequence ID" value="NZ_VTOW01000011.1"/>
</dbReference>
<comment type="catalytic activity">
    <reaction evidence="1">
        <text>ATP + protein L-histidine = ADP + protein N-phospho-L-histidine.</text>
        <dbReference type="EC" id="2.7.13.3"/>
    </reaction>
</comment>
<feature type="transmembrane region" description="Helical" evidence="8">
    <location>
        <begin position="32"/>
        <end position="51"/>
    </location>
</feature>
<dbReference type="EC" id="2.7.13.3" evidence="2"/>
<name>A0A7X6DUP5_9BACT</name>
<dbReference type="EMBL" id="VTOW01000011">
    <property type="protein sequence ID" value="NKE73745.1"/>
    <property type="molecule type" value="Genomic_DNA"/>
</dbReference>
<dbReference type="InterPro" id="IPR050351">
    <property type="entry name" value="BphY/WalK/GraS-like"/>
</dbReference>
<feature type="transmembrane region" description="Helical" evidence="8">
    <location>
        <begin position="109"/>
        <end position="129"/>
    </location>
</feature>
<feature type="transmembrane region" description="Helical" evidence="8">
    <location>
        <begin position="80"/>
        <end position="97"/>
    </location>
</feature>
<evidence type="ECO:0000313" key="11">
    <source>
        <dbReference type="Proteomes" id="UP000534783"/>
    </source>
</evidence>
<dbReference type="SUPFAM" id="SSF55874">
    <property type="entry name" value="ATPase domain of HSP90 chaperone/DNA topoisomerase II/histidine kinase"/>
    <property type="match status" value="1"/>
</dbReference>
<dbReference type="Proteomes" id="UP000534783">
    <property type="component" value="Unassembled WGS sequence"/>
</dbReference>
<evidence type="ECO:0000256" key="2">
    <source>
        <dbReference type="ARBA" id="ARBA00012438"/>
    </source>
</evidence>
<dbReference type="PANTHER" id="PTHR45453">
    <property type="entry name" value="PHOSPHATE REGULON SENSOR PROTEIN PHOR"/>
    <property type="match status" value="1"/>
</dbReference>